<name>A0A5C3LFV9_9AGAR</name>
<evidence type="ECO:0000256" key="1">
    <source>
        <dbReference type="SAM" id="MobiDB-lite"/>
    </source>
</evidence>
<evidence type="ECO:0000313" key="3">
    <source>
        <dbReference type="Proteomes" id="UP000308652"/>
    </source>
</evidence>
<feature type="compositionally biased region" description="Basic residues" evidence="1">
    <location>
        <begin position="93"/>
        <end position="103"/>
    </location>
</feature>
<proteinExistence type="predicted"/>
<feature type="region of interest" description="Disordered" evidence="1">
    <location>
        <begin position="85"/>
        <end position="113"/>
    </location>
</feature>
<gene>
    <name evidence="2" type="ORF">BDQ12DRAFT_693188</name>
</gene>
<evidence type="ECO:0000313" key="2">
    <source>
        <dbReference type="EMBL" id="TFK32004.1"/>
    </source>
</evidence>
<organism evidence="2 3">
    <name type="scientific">Crucibulum laeve</name>
    <dbReference type="NCBI Taxonomy" id="68775"/>
    <lineage>
        <taxon>Eukaryota</taxon>
        <taxon>Fungi</taxon>
        <taxon>Dikarya</taxon>
        <taxon>Basidiomycota</taxon>
        <taxon>Agaricomycotina</taxon>
        <taxon>Agaricomycetes</taxon>
        <taxon>Agaricomycetidae</taxon>
        <taxon>Agaricales</taxon>
        <taxon>Agaricineae</taxon>
        <taxon>Nidulariaceae</taxon>
        <taxon>Crucibulum</taxon>
    </lineage>
</organism>
<dbReference type="AlphaFoldDB" id="A0A5C3LFV9"/>
<keyword evidence="3" id="KW-1185">Reference proteome</keyword>
<reference evidence="2 3" key="1">
    <citation type="journal article" date="2019" name="Nat. Ecol. Evol.">
        <title>Megaphylogeny resolves global patterns of mushroom evolution.</title>
        <authorList>
            <person name="Varga T."/>
            <person name="Krizsan K."/>
            <person name="Foldi C."/>
            <person name="Dima B."/>
            <person name="Sanchez-Garcia M."/>
            <person name="Sanchez-Ramirez S."/>
            <person name="Szollosi G.J."/>
            <person name="Szarkandi J.G."/>
            <person name="Papp V."/>
            <person name="Albert L."/>
            <person name="Andreopoulos W."/>
            <person name="Angelini C."/>
            <person name="Antonin V."/>
            <person name="Barry K.W."/>
            <person name="Bougher N.L."/>
            <person name="Buchanan P."/>
            <person name="Buyck B."/>
            <person name="Bense V."/>
            <person name="Catcheside P."/>
            <person name="Chovatia M."/>
            <person name="Cooper J."/>
            <person name="Damon W."/>
            <person name="Desjardin D."/>
            <person name="Finy P."/>
            <person name="Geml J."/>
            <person name="Haridas S."/>
            <person name="Hughes K."/>
            <person name="Justo A."/>
            <person name="Karasinski D."/>
            <person name="Kautmanova I."/>
            <person name="Kiss B."/>
            <person name="Kocsube S."/>
            <person name="Kotiranta H."/>
            <person name="LaButti K.M."/>
            <person name="Lechner B.E."/>
            <person name="Liimatainen K."/>
            <person name="Lipzen A."/>
            <person name="Lukacs Z."/>
            <person name="Mihaltcheva S."/>
            <person name="Morgado L.N."/>
            <person name="Niskanen T."/>
            <person name="Noordeloos M.E."/>
            <person name="Ohm R.A."/>
            <person name="Ortiz-Santana B."/>
            <person name="Ovrebo C."/>
            <person name="Racz N."/>
            <person name="Riley R."/>
            <person name="Savchenko A."/>
            <person name="Shiryaev A."/>
            <person name="Soop K."/>
            <person name="Spirin V."/>
            <person name="Szebenyi C."/>
            <person name="Tomsovsky M."/>
            <person name="Tulloss R.E."/>
            <person name="Uehling J."/>
            <person name="Grigoriev I.V."/>
            <person name="Vagvolgyi C."/>
            <person name="Papp T."/>
            <person name="Martin F.M."/>
            <person name="Miettinen O."/>
            <person name="Hibbett D.S."/>
            <person name="Nagy L.G."/>
        </authorList>
    </citation>
    <scope>NUCLEOTIDE SEQUENCE [LARGE SCALE GENOMIC DNA]</scope>
    <source>
        <strain evidence="2 3">CBS 166.37</strain>
    </source>
</reference>
<dbReference type="EMBL" id="ML213691">
    <property type="protein sequence ID" value="TFK32004.1"/>
    <property type="molecule type" value="Genomic_DNA"/>
</dbReference>
<dbReference type="Proteomes" id="UP000308652">
    <property type="component" value="Unassembled WGS sequence"/>
</dbReference>
<protein>
    <submittedName>
        <fullName evidence="2">Uncharacterized protein</fullName>
    </submittedName>
</protein>
<accession>A0A5C3LFV9</accession>
<sequence>MMRSSRCPWFSRPIPYRLHPHLWRRLLPVPSLFHFCSPSPSGNPRSSKQFLPRPIARQHTQLLLACRSSMNAEICSAAFLPKHPSRNTSARNRTYRHRRRAPRPGRGTRQLESRTSTCQIYPSSWREIYRLWRAGIKLIDFR</sequence>